<accession>A0ABP7UDP8</accession>
<name>A0ABP7UDP8_9SPHN</name>
<evidence type="ECO:0000256" key="1">
    <source>
        <dbReference type="SAM" id="MobiDB-lite"/>
    </source>
</evidence>
<sequence length="397" mass="43086">MRGRDYRQVAFRWTSSCLCLAAIALTPASARQEIDPLAPLPDKPKPTPAPTPTPVPTPTIVRAEPLVPVQPAAVPTAVTGTGFEGYKARLAAAARAAGVREATVAATVPYLRQNARVIALDRQQPGGPPNSSYIPPFAPYKAEHVTPDLINRGAARFRSYRPQLAWLESRFGVEPQVLMAIFGHETSYGRVTGGFDLLDVLATLAYEGRRRAFFEEEFVAALKLLDGGTPRERLKGSWAGATGYPQFMPSNVLRLATDGDGDGRANIWGSELDGLASIAAYLRDAGWKPGVHWGVPVNVPATLNRTALRTSLNAPRCPQVFKRHSRWMTMREWRALGIQPQGQSLPETELATLLEPDGPGRTAYLLSTNYRAILDYNCSNFYALSVGLLADRIAAGG</sequence>
<feature type="domain" description="Transglycosylase SLT" evidence="3">
    <location>
        <begin position="83"/>
        <end position="391"/>
    </location>
</feature>
<dbReference type="InterPro" id="IPR031304">
    <property type="entry name" value="SLT_2"/>
</dbReference>
<feature type="compositionally biased region" description="Pro residues" evidence="1">
    <location>
        <begin position="38"/>
        <end position="55"/>
    </location>
</feature>
<dbReference type="InterPro" id="IPR043426">
    <property type="entry name" value="MltB-like"/>
</dbReference>
<proteinExistence type="predicted"/>
<organism evidence="4 5">
    <name type="scientific">Sphingomonas rosea</name>
    <dbReference type="NCBI Taxonomy" id="335605"/>
    <lineage>
        <taxon>Bacteria</taxon>
        <taxon>Pseudomonadati</taxon>
        <taxon>Pseudomonadota</taxon>
        <taxon>Alphaproteobacteria</taxon>
        <taxon>Sphingomonadales</taxon>
        <taxon>Sphingomonadaceae</taxon>
        <taxon>Sphingomonas</taxon>
    </lineage>
</organism>
<keyword evidence="2" id="KW-0732">Signal</keyword>
<gene>
    <name evidence="4" type="ORF">GCM10022281_22430</name>
</gene>
<dbReference type="EMBL" id="BAABBR010000001">
    <property type="protein sequence ID" value="GAA4040982.1"/>
    <property type="molecule type" value="Genomic_DNA"/>
</dbReference>
<dbReference type="Proteomes" id="UP001424459">
    <property type="component" value="Unassembled WGS sequence"/>
</dbReference>
<feature type="signal peptide" evidence="2">
    <location>
        <begin position="1"/>
        <end position="30"/>
    </location>
</feature>
<evidence type="ECO:0000259" key="3">
    <source>
        <dbReference type="Pfam" id="PF13406"/>
    </source>
</evidence>
<dbReference type="SUPFAM" id="SSF53955">
    <property type="entry name" value="Lysozyme-like"/>
    <property type="match status" value="1"/>
</dbReference>
<dbReference type="Gene3D" id="1.10.8.350">
    <property type="entry name" value="Bacterial muramidase"/>
    <property type="match status" value="1"/>
</dbReference>
<dbReference type="PANTHER" id="PTHR30163:SF8">
    <property type="entry name" value="LYTIC MUREIN TRANSGLYCOSYLASE"/>
    <property type="match status" value="1"/>
</dbReference>
<dbReference type="NCBIfam" id="TIGR02283">
    <property type="entry name" value="MltB_2"/>
    <property type="match status" value="1"/>
</dbReference>
<dbReference type="InterPro" id="IPR011970">
    <property type="entry name" value="MltB_2"/>
</dbReference>
<evidence type="ECO:0000256" key="2">
    <source>
        <dbReference type="SAM" id="SignalP"/>
    </source>
</evidence>
<feature type="region of interest" description="Disordered" evidence="1">
    <location>
        <begin position="35"/>
        <end position="55"/>
    </location>
</feature>
<dbReference type="PANTHER" id="PTHR30163">
    <property type="entry name" value="MEMBRANE-BOUND LYTIC MUREIN TRANSGLYCOSYLASE B"/>
    <property type="match status" value="1"/>
</dbReference>
<feature type="chain" id="PRO_5046970088" evidence="2">
    <location>
        <begin position="31"/>
        <end position="397"/>
    </location>
</feature>
<dbReference type="Pfam" id="PF13406">
    <property type="entry name" value="SLT_2"/>
    <property type="match status" value="1"/>
</dbReference>
<dbReference type="InterPro" id="IPR023346">
    <property type="entry name" value="Lysozyme-like_dom_sf"/>
</dbReference>
<keyword evidence="5" id="KW-1185">Reference proteome</keyword>
<dbReference type="Gene3D" id="1.10.530.10">
    <property type="match status" value="1"/>
</dbReference>
<comment type="caution">
    <text evidence="4">The sequence shown here is derived from an EMBL/GenBank/DDBJ whole genome shotgun (WGS) entry which is preliminary data.</text>
</comment>
<evidence type="ECO:0000313" key="5">
    <source>
        <dbReference type="Proteomes" id="UP001424459"/>
    </source>
</evidence>
<reference evidence="5" key="1">
    <citation type="journal article" date="2019" name="Int. J. Syst. Evol. Microbiol.">
        <title>The Global Catalogue of Microorganisms (GCM) 10K type strain sequencing project: providing services to taxonomists for standard genome sequencing and annotation.</title>
        <authorList>
            <consortium name="The Broad Institute Genomics Platform"/>
            <consortium name="The Broad Institute Genome Sequencing Center for Infectious Disease"/>
            <person name="Wu L."/>
            <person name="Ma J."/>
        </authorList>
    </citation>
    <scope>NUCLEOTIDE SEQUENCE [LARGE SCALE GENOMIC DNA]</scope>
    <source>
        <strain evidence="5">JCM 17564</strain>
    </source>
</reference>
<protein>
    <submittedName>
        <fullName evidence="4">Lytic murein transglycosylase</fullName>
    </submittedName>
</protein>
<evidence type="ECO:0000313" key="4">
    <source>
        <dbReference type="EMBL" id="GAA4040982.1"/>
    </source>
</evidence>